<comment type="caution">
    <text evidence="2">The sequence shown here is derived from an EMBL/GenBank/DDBJ whole genome shotgun (WGS) entry which is preliminary data.</text>
</comment>
<feature type="region of interest" description="Disordered" evidence="1">
    <location>
        <begin position="1"/>
        <end position="20"/>
    </location>
</feature>
<dbReference type="Proteomes" id="UP000828390">
    <property type="component" value="Unassembled WGS sequence"/>
</dbReference>
<organism evidence="2 3">
    <name type="scientific">Dreissena polymorpha</name>
    <name type="common">Zebra mussel</name>
    <name type="synonym">Mytilus polymorpha</name>
    <dbReference type="NCBI Taxonomy" id="45954"/>
    <lineage>
        <taxon>Eukaryota</taxon>
        <taxon>Metazoa</taxon>
        <taxon>Spiralia</taxon>
        <taxon>Lophotrochozoa</taxon>
        <taxon>Mollusca</taxon>
        <taxon>Bivalvia</taxon>
        <taxon>Autobranchia</taxon>
        <taxon>Heteroconchia</taxon>
        <taxon>Euheterodonta</taxon>
        <taxon>Imparidentia</taxon>
        <taxon>Neoheterodontei</taxon>
        <taxon>Myida</taxon>
        <taxon>Dreissenoidea</taxon>
        <taxon>Dreissenidae</taxon>
        <taxon>Dreissena</taxon>
    </lineage>
</organism>
<dbReference type="EMBL" id="JAIWYP010000002">
    <property type="protein sequence ID" value="KAH3863534.1"/>
    <property type="molecule type" value="Genomic_DNA"/>
</dbReference>
<accession>A0A9D4RCT6</accession>
<evidence type="ECO:0000256" key="1">
    <source>
        <dbReference type="SAM" id="MobiDB-lite"/>
    </source>
</evidence>
<feature type="compositionally biased region" description="Polar residues" evidence="1">
    <location>
        <begin position="1"/>
        <end position="18"/>
    </location>
</feature>
<protein>
    <submittedName>
        <fullName evidence="2">Uncharacterized protein</fullName>
    </submittedName>
</protein>
<evidence type="ECO:0000313" key="2">
    <source>
        <dbReference type="EMBL" id="KAH3863534.1"/>
    </source>
</evidence>
<dbReference type="AlphaFoldDB" id="A0A9D4RCT6"/>
<keyword evidence="3" id="KW-1185">Reference proteome</keyword>
<sequence>MVPSSGCTTNNVTKSSGKPVQRSRVTIFVKSPVRSMLRRLMSLTCKAVLSELEYIMSTEMLCQKLASFQHKFLRHWKLSPQMLAFALRVLNQL</sequence>
<name>A0A9D4RCT6_DREPO</name>
<reference evidence="2" key="2">
    <citation type="submission" date="2020-11" db="EMBL/GenBank/DDBJ databases">
        <authorList>
            <person name="McCartney M.A."/>
            <person name="Auch B."/>
            <person name="Kono T."/>
            <person name="Mallez S."/>
            <person name="Becker A."/>
            <person name="Gohl D.M."/>
            <person name="Silverstein K.A.T."/>
            <person name="Koren S."/>
            <person name="Bechman K.B."/>
            <person name="Herman A."/>
            <person name="Abrahante J.E."/>
            <person name="Garbe J."/>
        </authorList>
    </citation>
    <scope>NUCLEOTIDE SEQUENCE</scope>
    <source>
        <strain evidence="2">Duluth1</strain>
        <tissue evidence="2">Whole animal</tissue>
    </source>
</reference>
<evidence type="ECO:0000313" key="3">
    <source>
        <dbReference type="Proteomes" id="UP000828390"/>
    </source>
</evidence>
<gene>
    <name evidence="2" type="ORF">DPMN_026523</name>
</gene>
<reference evidence="2" key="1">
    <citation type="journal article" date="2019" name="bioRxiv">
        <title>The Genome of the Zebra Mussel, Dreissena polymorpha: A Resource for Invasive Species Research.</title>
        <authorList>
            <person name="McCartney M.A."/>
            <person name="Auch B."/>
            <person name="Kono T."/>
            <person name="Mallez S."/>
            <person name="Zhang Y."/>
            <person name="Obille A."/>
            <person name="Becker A."/>
            <person name="Abrahante J.E."/>
            <person name="Garbe J."/>
            <person name="Badalamenti J.P."/>
            <person name="Herman A."/>
            <person name="Mangelson H."/>
            <person name="Liachko I."/>
            <person name="Sullivan S."/>
            <person name="Sone E.D."/>
            <person name="Koren S."/>
            <person name="Silverstein K.A.T."/>
            <person name="Beckman K.B."/>
            <person name="Gohl D.M."/>
        </authorList>
    </citation>
    <scope>NUCLEOTIDE SEQUENCE</scope>
    <source>
        <strain evidence="2">Duluth1</strain>
        <tissue evidence="2">Whole animal</tissue>
    </source>
</reference>
<proteinExistence type="predicted"/>